<reference evidence="9" key="1">
    <citation type="submission" date="2013-10" db="EMBL/GenBank/DDBJ databases">
        <title>Genomic analysis of the causative agents of coccidiosis in chickens.</title>
        <authorList>
            <person name="Reid A.J."/>
            <person name="Blake D."/>
            <person name="Billington K."/>
            <person name="Browne H."/>
            <person name="Dunn M."/>
            <person name="Hung S."/>
            <person name="Kawahara F."/>
            <person name="Miranda-Saavedra D."/>
            <person name="Mourier T."/>
            <person name="Nagra H."/>
            <person name="Otto T.D."/>
            <person name="Rawlings N."/>
            <person name="Sanchez A."/>
            <person name="Sanders M."/>
            <person name="Subramaniam C."/>
            <person name="Tay Y."/>
            <person name="Dear P."/>
            <person name="Doerig C."/>
            <person name="Gruber A."/>
            <person name="Parkinson J."/>
            <person name="Shirley M."/>
            <person name="Wan K.L."/>
            <person name="Berriman M."/>
            <person name="Tomley F."/>
            <person name="Pain A."/>
        </authorList>
    </citation>
    <scope>NUCLEOTIDE SEQUENCE [LARGE SCALE GENOMIC DNA]</scope>
    <source>
        <strain evidence="9">Houghton</strain>
    </source>
</reference>
<comment type="similarity">
    <text evidence="5">Belongs to the TRAFAC class myosin-kinesin ATPase superfamily. Kinesin family.</text>
</comment>
<dbReference type="SUPFAM" id="SSF49879">
    <property type="entry name" value="SMAD/FHA domain"/>
    <property type="match status" value="1"/>
</dbReference>
<dbReference type="GO" id="GO:0003777">
    <property type="term" value="F:microtubule motor activity"/>
    <property type="evidence" value="ECO:0007669"/>
    <property type="project" value="InterPro"/>
</dbReference>
<feature type="compositionally biased region" description="Polar residues" evidence="7">
    <location>
        <begin position="1125"/>
        <end position="1148"/>
    </location>
</feature>
<feature type="binding site" evidence="5">
    <location>
        <begin position="105"/>
        <end position="112"/>
    </location>
    <ligand>
        <name>ATP</name>
        <dbReference type="ChEBI" id="CHEBI:30616"/>
    </ligand>
</feature>
<keyword evidence="10" id="KW-1185">Reference proteome</keyword>
<dbReference type="PROSITE" id="PS50067">
    <property type="entry name" value="KINESIN_MOTOR_2"/>
    <property type="match status" value="1"/>
</dbReference>
<proteinExistence type="inferred from homology"/>
<dbReference type="AlphaFoldDB" id="U6KHV5"/>
<feature type="domain" description="Kinesin motor" evidence="8">
    <location>
        <begin position="3"/>
        <end position="355"/>
    </location>
</feature>
<dbReference type="InterPro" id="IPR036961">
    <property type="entry name" value="Kinesin_motor_dom_sf"/>
</dbReference>
<dbReference type="GeneID" id="25254158"/>
<evidence type="ECO:0000256" key="3">
    <source>
        <dbReference type="ARBA" id="ARBA00023054"/>
    </source>
</evidence>
<organism evidence="9 10">
    <name type="scientific">Eimeria tenella</name>
    <name type="common">Coccidian parasite</name>
    <dbReference type="NCBI Taxonomy" id="5802"/>
    <lineage>
        <taxon>Eukaryota</taxon>
        <taxon>Sar</taxon>
        <taxon>Alveolata</taxon>
        <taxon>Apicomplexa</taxon>
        <taxon>Conoidasida</taxon>
        <taxon>Coccidia</taxon>
        <taxon>Eucoccidiorida</taxon>
        <taxon>Eimeriorina</taxon>
        <taxon>Eimeriidae</taxon>
        <taxon>Eimeria</taxon>
    </lineage>
</organism>
<dbReference type="SMART" id="SM00129">
    <property type="entry name" value="KISc"/>
    <property type="match status" value="1"/>
</dbReference>
<dbReference type="CDD" id="cd22249">
    <property type="entry name" value="UDM1_RNF168_RNF169-like"/>
    <property type="match status" value="1"/>
</dbReference>
<dbReference type="Gene3D" id="2.60.200.20">
    <property type="match status" value="1"/>
</dbReference>
<evidence type="ECO:0000256" key="2">
    <source>
        <dbReference type="ARBA" id="ARBA00022840"/>
    </source>
</evidence>
<dbReference type="VEuPathDB" id="ToxoDB:ETH2_1505000"/>
<dbReference type="InterPro" id="IPR027417">
    <property type="entry name" value="P-loop_NTPase"/>
</dbReference>
<dbReference type="Gene3D" id="3.40.850.10">
    <property type="entry name" value="Kinesin motor domain"/>
    <property type="match status" value="2"/>
</dbReference>
<feature type="coiled-coil region" evidence="6">
    <location>
        <begin position="363"/>
        <end position="426"/>
    </location>
</feature>
<evidence type="ECO:0000256" key="1">
    <source>
        <dbReference type="ARBA" id="ARBA00022741"/>
    </source>
</evidence>
<dbReference type="InterPro" id="IPR008984">
    <property type="entry name" value="SMAD_FHA_dom_sf"/>
</dbReference>
<dbReference type="GO" id="GO:0005524">
    <property type="term" value="F:ATP binding"/>
    <property type="evidence" value="ECO:0007669"/>
    <property type="project" value="UniProtKB-UniRule"/>
</dbReference>
<dbReference type="GO" id="GO:0007018">
    <property type="term" value="P:microtubule-based movement"/>
    <property type="evidence" value="ECO:0007669"/>
    <property type="project" value="InterPro"/>
</dbReference>
<dbReference type="PRINTS" id="PR00380">
    <property type="entry name" value="KINESINHEAVY"/>
</dbReference>
<feature type="compositionally biased region" description="Basic and acidic residues" evidence="7">
    <location>
        <begin position="1068"/>
        <end position="1090"/>
    </location>
</feature>
<dbReference type="InterPro" id="IPR019821">
    <property type="entry name" value="Kinesin_motor_CS"/>
</dbReference>
<gene>
    <name evidence="9" type="ORF">ETH_00025240</name>
</gene>
<evidence type="ECO:0000256" key="5">
    <source>
        <dbReference type="PROSITE-ProRule" id="PRU00283"/>
    </source>
</evidence>
<dbReference type="PROSITE" id="PS00411">
    <property type="entry name" value="KINESIN_MOTOR_1"/>
    <property type="match status" value="1"/>
</dbReference>
<dbReference type="RefSeq" id="XP_013228458.1">
    <property type="nucleotide sequence ID" value="XM_013373004.1"/>
</dbReference>
<name>U6KHV5_EIMTE</name>
<dbReference type="InterPro" id="IPR001752">
    <property type="entry name" value="Kinesin_motor_dom"/>
</dbReference>
<evidence type="ECO:0000313" key="9">
    <source>
        <dbReference type="EMBL" id="CDJ37620.1"/>
    </source>
</evidence>
<dbReference type="Pfam" id="PF00225">
    <property type="entry name" value="Kinesin"/>
    <property type="match status" value="2"/>
</dbReference>
<dbReference type="EMBL" id="HG673771">
    <property type="protein sequence ID" value="CDJ37620.1"/>
    <property type="molecule type" value="Genomic_DNA"/>
</dbReference>
<dbReference type="VEuPathDB" id="ToxoDB:ETH_00025240"/>
<protein>
    <submittedName>
        <fullName evidence="9">Kinesin, putative</fullName>
    </submittedName>
</protein>
<sequence>MSSVKVAVRVRPFNDREKNMNAVLCISMEGKSTTIENKDDAKNATKTFAFDYSYWSHDGFEVDDSGYCRPVTTKYADQQRVYEDVGKDVLNNSFEGYNACLFAYGQTGSGKSYSMVGYGANKGIIVRACEEIFQRIQQKADPSLRAEVLVSMLEIYNEQVQDLLQPMDKRPKGGLKIRHTPQLGTFVQDLSKCPVDSYAAIQAKLDEADSGEPVSQKCSEINLVDLAGSERAGSTGATGDRLKEGCAINQSLSALGNVISALADKAAGKLKPGQVIHGTSSKHHAPPRRLKRNTTYILLSCACVVPYRDSALTRILQTALGGNSKTCMIAALSPASVNYEETLSTLRYADRVKQIKNEAVVNENPLEKLIRELREENERLKKAMGGALPAPTGGTEPDPAMIDAIRKQYEEEIEANKRAMEEMTVSDVVFYGYALRKQNILTSVKYRSWLSRSLIIQMSWQQKVEEEKKRAAATRKPEEQAELTLPTLQNLNEDPFLTGKIICVIKEGTSTFGKADGEEAPTFRIGGLGVVAGHATVTCKKIQNDAEDPEDIVYNVVLMATGKTMVNGTELQEGEQRQLQHKDRILFGHNNLYVYVDPLDMDKTMPSWEEAMKEVKKDQMEAYGQTLRTEEEVEREKKFRETLKELEVEKKALEQERQALLKRLEQKEQELLASGETQEVIQTKLKALQEEKQEIERQLQNKQDELSARELRLKKEKAEEEARKEEERAARIELDEIMTRTSLLVDEANMIAQELGVGAFFSPKLTMRGDAVGRGARATLGGTVMQRLEIMIRVDRMDSDITQLWPLDLFERKVFEMREIYANWSPEPGQPLILPDNMADPFAPDPESHQVVGQAYVYLETIRSLLPIEQEPFPIFDSKGQKQGTLVVSIDIQVGPPRADIEGEDELVARRLEDIDDFDSVEDVRGRVLTITITVHSANNLPERSCRHPQVLYRWLDGMTEVSAISLEESSRDVVFNSSREFTLDANEVVVEWLSGVLVFEVSGKFVDKTGKGKGEKGLGVQKLEEELKEKKVLLQKIEAALKMQGNSLQELLQKAGIDPKSISAEGPARDEGEKRKERKTTDQKEEEKGNTATDSVPSVSFEAQQSNDAYQKAPDMPLGEISQHGASSPTDGGTDLQNIEGQKTSGETAEGQDSAANEAKTARHDTVDARSPGDAGGSVAELIPTAPTDPMESTEEKSPEAADSPEQHPPTVQAEEMTANDGAQETG</sequence>
<keyword evidence="3 6" id="KW-0175">Coiled coil</keyword>
<keyword evidence="1 5" id="KW-0547">Nucleotide-binding</keyword>
<accession>U6KHV5</accession>
<reference evidence="9" key="2">
    <citation type="submission" date="2013-10" db="EMBL/GenBank/DDBJ databases">
        <authorList>
            <person name="Aslett M."/>
        </authorList>
    </citation>
    <scope>NUCLEOTIDE SEQUENCE [LARGE SCALE GENOMIC DNA]</scope>
    <source>
        <strain evidence="9">Houghton</strain>
    </source>
</reference>
<keyword evidence="4 5" id="KW-0505">Motor protein</keyword>
<dbReference type="SUPFAM" id="SSF52540">
    <property type="entry name" value="P-loop containing nucleoside triphosphate hydrolases"/>
    <property type="match status" value="1"/>
</dbReference>
<feature type="region of interest" description="Disordered" evidence="7">
    <location>
        <begin position="1059"/>
        <end position="1228"/>
    </location>
</feature>
<keyword evidence="2 5" id="KW-0067">ATP-binding</keyword>
<evidence type="ECO:0000313" key="10">
    <source>
        <dbReference type="Proteomes" id="UP000030747"/>
    </source>
</evidence>
<feature type="coiled-coil region" evidence="6">
    <location>
        <begin position="629"/>
        <end position="735"/>
    </location>
</feature>
<feature type="compositionally biased region" description="Polar residues" evidence="7">
    <location>
        <begin position="1091"/>
        <end position="1110"/>
    </location>
</feature>
<evidence type="ECO:0000256" key="4">
    <source>
        <dbReference type="ARBA" id="ARBA00023175"/>
    </source>
</evidence>
<evidence type="ECO:0000259" key="8">
    <source>
        <dbReference type="PROSITE" id="PS50067"/>
    </source>
</evidence>
<dbReference type="PANTHER" id="PTHR47117">
    <property type="entry name" value="STAR-RELATED LIPID TRANSFER PROTEIN 9"/>
    <property type="match status" value="1"/>
</dbReference>
<dbReference type="OrthoDB" id="3176171at2759"/>
<dbReference type="GO" id="GO:0008017">
    <property type="term" value="F:microtubule binding"/>
    <property type="evidence" value="ECO:0007669"/>
    <property type="project" value="InterPro"/>
</dbReference>
<evidence type="ECO:0000256" key="6">
    <source>
        <dbReference type="SAM" id="Coils"/>
    </source>
</evidence>
<dbReference type="OMA" id="SMMEIYC"/>
<dbReference type="Proteomes" id="UP000030747">
    <property type="component" value="Unassembled WGS sequence"/>
</dbReference>
<feature type="coiled-coil region" evidence="6">
    <location>
        <begin position="1021"/>
        <end position="1055"/>
    </location>
</feature>
<evidence type="ECO:0000256" key="7">
    <source>
        <dbReference type="SAM" id="MobiDB-lite"/>
    </source>
</evidence>